<proteinExistence type="predicted"/>
<dbReference type="AlphaFoldDB" id="A0A6M3J939"/>
<dbReference type="Pfam" id="PF04233">
    <property type="entry name" value="Phage_Mu_F"/>
    <property type="match status" value="1"/>
</dbReference>
<reference evidence="2" key="1">
    <citation type="submission" date="2020-03" db="EMBL/GenBank/DDBJ databases">
        <title>The deep terrestrial virosphere.</title>
        <authorList>
            <person name="Holmfeldt K."/>
            <person name="Nilsson E."/>
            <person name="Simone D."/>
            <person name="Lopez-Fernandez M."/>
            <person name="Wu X."/>
            <person name="de Brujin I."/>
            <person name="Lundin D."/>
            <person name="Andersson A."/>
            <person name="Bertilsson S."/>
            <person name="Dopson M."/>
        </authorList>
    </citation>
    <scope>NUCLEOTIDE SEQUENCE</scope>
    <source>
        <strain evidence="2">MM415B00380</strain>
    </source>
</reference>
<dbReference type="EMBL" id="MT141544">
    <property type="protein sequence ID" value="QJA65775.1"/>
    <property type="molecule type" value="Genomic_DNA"/>
</dbReference>
<organism evidence="2">
    <name type="scientific">viral metagenome</name>
    <dbReference type="NCBI Taxonomy" id="1070528"/>
    <lineage>
        <taxon>unclassified sequences</taxon>
        <taxon>metagenomes</taxon>
        <taxon>organismal metagenomes</taxon>
    </lineage>
</organism>
<protein>
    <submittedName>
        <fullName evidence="2">Putative capsid morphogenesis protein</fullName>
    </submittedName>
</protein>
<evidence type="ECO:0000259" key="1">
    <source>
        <dbReference type="Pfam" id="PF04233"/>
    </source>
</evidence>
<accession>A0A6M3J939</accession>
<dbReference type="InterPro" id="IPR006528">
    <property type="entry name" value="Phage_head_morphogenesis_dom"/>
</dbReference>
<sequence>MRAAGRLAEPRAAEASYLRALKKAFRRYQAVIAHGLAPLLAVWPEPRADASDAELRKLWPTIDPSDIRRWAPWATSEDAVRRILNSGGRPIVGMPLEEYVRTSIASAKSAVTAAAPTSASILSTRPTGAFKVSHLLPAAAVAAPPVILGPNGRPIGPPPSPTVVTTETIRHQFDWVRLNLGRIITEEELSPILDATGKAVSRHTVSQLKRVLAIDLRAGVPGLQPLIDEWRGANVRLIESSILRPMDGVRLSPVLDDVSKLVEEAHANGLRVEELAGQIKDRFGVSDRRAELLARDQSLKLNAQINQHRQRSAGVTQYRWRTVGDERVRPMHSVLNGTVHSWEAPPEVAPGRNEHPGGDYQCRCAADPILPDWLEG</sequence>
<dbReference type="NCBIfam" id="TIGR01641">
    <property type="entry name" value="phageSPP1_gp7"/>
    <property type="match status" value="1"/>
</dbReference>
<evidence type="ECO:0000313" key="2">
    <source>
        <dbReference type="EMBL" id="QJA65775.1"/>
    </source>
</evidence>
<feature type="domain" description="Phage head morphogenesis" evidence="1">
    <location>
        <begin position="257"/>
        <end position="365"/>
    </location>
</feature>
<name>A0A6M3J939_9ZZZZ</name>
<gene>
    <name evidence="2" type="ORF">MM415B00380_0027</name>
</gene>